<organism evidence="1">
    <name type="scientific">marine sediment metagenome</name>
    <dbReference type="NCBI Taxonomy" id="412755"/>
    <lineage>
        <taxon>unclassified sequences</taxon>
        <taxon>metagenomes</taxon>
        <taxon>ecological metagenomes</taxon>
    </lineage>
</organism>
<sequence>MEATIVKTKEGLNGKGGVVGTLALFECAICKIHWWDGLSQNRRFCSQGCYTKYKGRDNLIPLRRHIYNSQRWRDWRSAIFERDNFTCQLCEKRGGYLEADHYPISFSVLLKKYNIKSLEDSLNCEEMWQIDNGRTLCKDCHNKNKQGRPVIEKFL</sequence>
<accession>A0A0F9PF85</accession>
<dbReference type="Gene3D" id="1.10.30.50">
    <property type="match status" value="1"/>
</dbReference>
<evidence type="ECO:0000313" key="1">
    <source>
        <dbReference type="EMBL" id="KKM92017.1"/>
    </source>
</evidence>
<dbReference type="InterPro" id="IPR003615">
    <property type="entry name" value="HNH_nuc"/>
</dbReference>
<name>A0A0F9PF85_9ZZZZ</name>
<evidence type="ECO:0008006" key="2">
    <source>
        <dbReference type="Google" id="ProtNLM"/>
    </source>
</evidence>
<reference evidence="1" key="1">
    <citation type="journal article" date="2015" name="Nature">
        <title>Complex archaea that bridge the gap between prokaryotes and eukaryotes.</title>
        <authorList>
            <person name="Spang A."/>
            <person name="Saw J.H."/>
            <person name="Jorgensen S.L."/>
            <person name="Zaremba-Niedzwiedzka K."/>
            <person name="Martijn J."/>
            <person name="Lind A.E."/>
            <person name="van Eijk R."/>
            <person name="Schleper C."/>
            <person name="Guy L."/>
            <person name="Ettema T.J."/>
        </authorList>
    </citation>
    <scope>NUCLEOTIDE SEQUENCE</scope>
</reference>
<comment type="caution">
    <text evidence="1">The sequence shown here is derived from an EMBL/GenBank/DDBJ whole genome shotgun (WGS) entry which is preliminary data.</text>
</comment>
<dbReference type="AlphaFoldDB" id="A0A0F9PF85"/>
<protein>
    <recommendedName>
        <fullName evidence="2">HNH nuclease domain-containing protein</fullName>
    </recommendedName>
</protein>
<dbReference type="CDD" id="cd00085">
    <property type="entry name" value="HNHc"/>
    <property type="match status" value="1"/>
</dbReference>
<proteinExistence type="predicted"/>
<dbReference type="EMBL" id="LAZR01006452">
    <property type="protein sequence ID" value="KKM92017.1"/>
    <property type="molecule type" value="Genomic_DNA"/>
</dbReference>
<gene>
    <name evidence="1" type="ORF">LCGC14_1222640</name>
</gene>